<feature type="transmembrane region" description="Helical" evidence="6">
    <location>
        <begin position="59"/>
        <end position="83"/>
    </location>
</feature>
<proteinExistence type="inferred from homology"/>
<feature type="transmembrane region" description="Helical" evidence="6">
    <location>
        <begin position="192"/>
        <end position="218"/>
    </location>
</feature>
<gene>
    <name evidence="7" type="ORF">EAF64_07580</name>
</gene>
<dbReference type="InterPro" id="IPR002549">
    <property type="entry name" value="AI-2E-like"/>
</dbReference>
<reference evidence="7 8" key="1">
    <citation type="submission" date="2019-01" db="EMBL/GenBank/DDBJ databases">
        <title>Halorientalis sp. F13-25 a new haloarchaeum isolated from hypersaline water.</title>
        <authorList>
            <person name="Ana D.-V."/>
            <person name="Cristina S.-P."/>
            <person name="Antonio V."/>
        </authorList>
    </citation>
    <scope>NUCLEOTIDE SEQUENCE [LARGE SCALE GENOMIC DNA]</scope>
    <source>
        <strain evidence="7 8">F13-25</strain>
    </source>
</reference>
<keyword evidence="3 6" id="KW-0812">Transmembrane</keyword>
<feature type="transmembrane region" description="Helical" evidence="6">
    <location>
        <begin position="260"/>
        <end position="279"/>
    </location>
</feature>
<dbReference type="Proteomes" id="UP000289691">
    <property type="component" value="Unassembled WGS sequence"/>
</dbReference>
<keyword evidence="5 6" id="KW-0472">Membrane</keyword>
<keyword evidence="8" id="KW-1185">Reference proteome</keyword>
<keyword evidence="4 6" id="KW-1133">Transmembrane helix</keyword>
<accession>A0A498L3M6</accession>
<name>A0A498L3M6_9EURY</name>
<comment type="subcellular location">
    <subcellularLocation>
        <location evidence="1">Membrane</location>
        <topology evidence="1">Multi-pass membrane protein</topology>
    </subcellularLocation>
</comment>
<organism evidence="7 8">
    <name type="scientific">Halorientalis pallida</name>
    <dbReference type="NCBI Taxonomy" id="2479928"/>
    <lineage>
        <taxon>Archaea</taxon>
        <taxon>Methanobacteriati</taxon>
        <taxon>Methanobacteriota</taxon>
        <taxon>Stenosarchaea group</taxon>
        <taxon>Halobacteria</taxon>
        <taxon>Halobacteriales</taxon>
        <taxon>Haloarculaceae</taxon>
        <taxon>Halorientalis</taxon>
    </lineage>
</organism>
<dbReference type="Pfam" id="PF01594">
    <property type="entry name" value="AI-2E_transport"/>
    <property type="match status" value="1"/>
</dbReference>
<evidence type="ECO:0000256" key="5">
    <source>
        <dbReference type="ARBA" id="ARBA00023136"/>
    </source>
</evidence>
<dbReference type="OrthoDB" id="137390at2157"/>
<evidence type="ECO:0000256" key="4">
    <source>
        <dbReference type="ARBA" id="ARBA00022989"/>
    </source>
</evidence>
<dbReference type="GO" id="GO:0016020">
    <property type="term" value="C:membrane"/>
    <property type="evidence" value="ECO:0007669"/>
    <property type="project" value="UniProtKB-SubCell"/>
</dbReference>
<evidence type="ECO:0000256" key="6">
    <source>
        <dbReference type="SAM" id="Phobius"/>
    </source>
</evidence>
<dbReference type="AlphaFoldDB" id="A0A498L3M6"/>
<evidence type="ECO:0000256" key="1">
    <source>
        <dbReference type="ARBA" id="ARBA00004141"/>
    </source>
</evidence>
<dbReference type="PANTHER" id="PTHR21716:SF4">
    <property type="entry name" value="TRANSMEMBRANE PROTEIN 245"/>
    <property type="match status" value="1"/>
</dbReference>
<comment type="similarity">
    <text evidence="2">Belongs to the autoinducer-2 exporter (AI-2E) (TC 2.A.86) family.</text>
</comment>
<dbReference type="EMBL" id="RDFA01000002">
    <property type="protein sequence ID" value="RXK50404.1"/>
    <property type="molecule type" value="Genomic_DNA"/>
</dbReference>
<feature type="transmembrane region" description="Helical" evidence="6">
    <location>
        <begin position="291"/>
        <end position="318"/>
    </location>
</feature>
<sequence length="340" mass="35814">MGRVNRSKGSLLGLVTALGALSLLLILPFLQFVLGAVLVAFVLYPLQRRLETVVPSRVAAFALLGLAVVGFLAPLVAIFATIADEAWRIFGSFEADAVPVSELEARIAAATGREVDLGGTIATSGQDIARALFERSPAALGTITHFVIGVALALFLVYYLLKDGADLVAWLHRTVPLPASIRRDLASELDGMIWAVLYGHVFVALVQGLIAGLGLFVVGIPNAAFWTAVMIVLAMVPLVGAIPVWGGAVVSLLVAGRPTFALGLFVYSAVVVGLTDDYLRPLAVDRYARLNPAVILVGVLGGAYAFGVMGLFFGPIVLGGLKATLTVVSENWHELETADR</sequence>
<protein>
    <submittedName>
        <fullName evidence="7">AI-2E family transporter</fullName>
    </submittedName>
</protein>
<evidence type="ECO:0000256" key="3">
    <source>
        <dbReference type="ARBA" id="ARBA00022692"/>
    </source>
</evidence>
<evidence type="ECO:0000256" key="2">
    <source>
        <dbReference type="ARBA" id="ARBA00009773"/>
    </source>
</evidence>
<feature type="transmembrane region" description="Helical" evidence="6">
    <location>
        <begin position="138"/>
        <end position="161"/>
    </location>
</feature>
<dbReference type="PANTHER" id="PTHR21716">
    <property type="entry name" value="TRANSMEMBRANE PROTEIN"/>
    <property type="match status" value="1"/>
</dbReference>
<evidence type="ECO:0000313" key="7">
    <source>
        <dbReference type="EMBL" id="RXK50404.1"/>
    </source>
</evidence>
<evidence type="ECO:0000313" key="8">
    <source>
        <dbReference type="Proteomes" id="UP000289691"/>
    </source>
</evidence>
<feature type="transmembrane region" description="Helical" evidence="6">
    <location>
        <begin position="225"/>
        <end position="254"/>
    </location>
</feature>
<comment type="caution">
    <text evidence="7">The sequence shown here is derived from an EMBL/GenBank/DDBJ whole genome shotgun (WGS) entry which is preliminary data.</text>
</comment>